<dbReference type="Proteomes" id="UP000287853">
    <property type="component" value="Unassembled WGS sequence"/>
</dbReference>
<evidence type="ECO:0000313" key="2">
    <source>
        <dbReference type="Proteomes" id="UP000287853"/>
    </source>
</evidence>
<proteinExistence type="predicted"/>
<organism evidence="1 2">
    <name type="scientific">Candidatus Electrothrix aarhusensis</name>
    <dbReference type="NCBI Taxonomy" id="1859131"/>
    <lineage>
        <taxon>Bacteria</taxon>
        <taxon>Pseudomonadati</taxon>
        <taxon>Thermodesulfobacteriota</taxon>
        <taxon>Desulfobulbia</taxon>
        <taxon>Desulfobulbales</taxon>
        <taxon>Desulfobulbaceae</taxon>
        <taxon>Candidatus Electrothrix</taxon>
    </lineage>
</organism>
<sequence length="105" mass="11896">MPNTLLRKHRWKMLITYASEGGTGRLLNRCWRAGAKFFRECILQLDHSSGHMLDLPAQLGKLLKSFMAGTRKEFSFSCPCPKCPGALVFEEGCEVYRECGKDNLP</sequence>
<dbReference type="AlphaFoldDB" id="A0A3S3R6H1"/>
<dbReference type="EMBL" id="MTKO01000077">
    <property type="protein sequence ID" value="RWX45484.1"/>
    <property type="molecule type" value="Genomic_DNA"/>
</dbReference>
<keyword evidence="2" id="KW-1185">Reference proteome</keyword>
<name>A0A3S3R6H1_9BACT</name>
<gene>
    <name evidence="1" type="ORF">H206_02147</name>
</gene>
<accession>A0A3S3R6H1</accession>
<protein>
    <submittedName>
        <fullName evidence="1">Uncharacterized protein</fullName>
    </submittedName>
</protein>
<comment type="caution">
    <text evidence="1">The sequence shown here is derived from an EMBL/GenBank/DDBJ whole genome shotgun (WGS) entry which is preliminary data.</text>
</comment>
<evidence type="ECO:0000313" key="1">
    <source>
        <dbReference type="EMBL" id="RWX45484.1"/>
    </source>
</evidence>
<reference evidence="1 2" key="1">
    <citation type="submission" date="2017-01" db="EMBL/GenBank/DDBJ databases">
        <title>The cable genome- insights into the physiology and evolution of filamentous bacteria capable of sulfide oxidation via long distance electron transfer.</title>
        <authorList>
            <person name="Schreiber L."/>
            <person name="Bjerg J.T."/>
            <person name="Boggild A."/>
            <person name="Van De Vossenberg J."/>
            <person name="Meysman F."/>
            <person name="Nielsen L.P."/>
            <person name="Schramm A."/>
            <person name="Kjeldsen K.U."/>
        </authorList>
    </citation>
    <scope>NUCLEOTIDE SEQUENCE [LARGE SCALE GENOMIC DNA]</scope>
    <source>
        <strain evidence="1">MCF</strain>
    </source>
</reference>